<name>A0A4Q0MPU4_9HYPH</name>
<comment type="caution">
    <text evidence="3">The sequence shown here is derived from an EMBL/GenBank/DDBJ whole genome shotgun (WGS) entry which is preliminary data.</text>
</comment>
<dbReference type="NCBIfam" id="NF004833">
    <property type="entry name" value="PRK06185.1-1"/>
    <property type="match status" value="1"/>
</dbReference>
<dbReference type="InterPro" id="IPR036188">
    <property type="entry name" value="FAD/NAD-bd_sf"/>
</dbReference>
<dbReference type="EMBL" id="RYFI01000001">
    <property type="protein sequence ID" value="RXF75643.1"/>
    <property type="molecule type" value="Genomic_DNA"/>
</dbReference>
<dbReference type="GO" id="GO:0016491">
    <property type="term" value="F:oxidoreductase activity"/>
    <property type="evidence" value="ECO:0007669"/>
    <property type="project" value="UniProtKB-KW"/>
</dbReference>
<dbReference type="PANTHER" id="PTHR43476">
    <property type="entry name" value="3-(3-HYDROXY-PHENYL)PROPIONATE/3-HYDROXYCINNAMIC ACID HYDROXYLASE"/>
    <property type="match status" value="1"/>
</dbReference>
<gene>
    <name evidence="3" type="ORF">EK403_02060</name>
</gene>
<dbReference type="Proteomes" id="UP000289708">
    <property type="component" value="Unassembled WGS sequence"/>
</dbReference>
<dbReference type="PRINTS" id="PR00420">
    <property type="entry name" value="RNGMNOXGNASE"/>
</dbReference>
<evidence type="ECO:0000313" key="4">
    <source>
        <dbReference type="Proteomes" id="UP000289708"/>
    </source>
</evidence>
<accession>A0A4Q0MPU4</accession>
<dbReference type="OrthoDB" id="9791689at2"/>
<dbReference type="AlphaFoldDB" id="A0A4Q0MPU4"/>
<dbReference type="GO" id="GO:0071949">
    <property type="term" value="F:FAD binding"/>
    <property type="evidence" value="ECO:0007669"/>
    <property type="project" value="InterPro"/>
</dbReference>
<dbReference type="Pfam" id="PF01494">
    <property type="entry name" value="FAD_binding_3"/>
    <property type="match status" value="1"/>
</dbReference>
<dbReference type="InterPro" id="IPR050631">
    <property type="entry name" value="PheA/TfdB_FAD_monoxygenase"/>
</dbReference>
<dbReference type="NCBIfam" id="NF004834">
    <property type="entry name" value="PRK06185.1-3"/>
    <property type="match status" value="1"/>
</dbReference>
<proteinExistence type="predicted"/>
<keyword evidence="4" id="KW-1185">Reference proteome</keyword>
<dbReference type="SUPFAM" id="SSF51905">
    <property type="entry name" value="FAD/NAD(P)-binding domain"/>
    <property type="match status" value="1"/>
</dbReference>
<evidence type="ECO:0000313" key="3">
    <source>
        <dbReference type="EMBL" id="RXF75643.1"/>
    </source>
</evidence>
<dbReference type="InterPro" id="IPR002938">
    <property type="entry name" value="FAD-bd"/>
</dbReference>
<dbReference type="RefSeq" id="WP_128775822.1">
    <property type="nucleotide sequence ID" value="NZ_RYFI01000001.1"/>
</dbReference>
<protein>
    <submittedName>
        <fullName evidence="3">FAD-dependent oxidoreductase</fullName>
    </submittedName>
</protein>
<feature type="domain" description="FAD-binding" evidence="2">
    <location>
        <begin position="6"/>
        <end position="347"/>
    </location>
</feature>
<reference evidence="3 4" key="1">
    <citation type="submission" date="2018-12" db="EMBL/GenBank/DDBJ databases">
        <title>bacterium Hansschlegelia zhihuaiae S113.</title>
        <authorList>
            <person name="He J."/>
        </authorList>
    </citation>
    <scope>NUCLEOTIDE SEQUENCE [LARGE SCALE GENOMIC DNA]</scope>
    <source>
        <strain evidence="3 4">S 113</strain>
    </source>
</reference>
<dbReference type="Gene3D" id="3.50.50.60">
    <property type="entry name" value="FAD/NAD(P)-binding domain"/>
    <property type="match status" value="2"/>
</dbReference>
<organism evidence="3 4">
    <name type="scientific">Hansschlegelia zhihuaiae</name>
    <dbReference type="NCBI Taxonomy" id="405005"/>
    <lineage>
        <taxon>Bacteria</taxon>
        <taxon>Pseudomonadati</taxon>
        <taxon>Pseudomonadota</taxon>
        <taxon>Alphaproteobacteria</taxon>
        <taxon>Hyphomicrobiales</taxon>
        <taxon>Methylopilaceae</taxon>
        <taxon>Hansschlegelia</taxon>
    </lineage>
</organism>
<evidence type="ECO:0000259" key="2">
    <source>
        <dbReference type="Pfam" id="PF01494"/>
    </source>
</evidence>
<sequence>MAAFKTHCCVAGGGPAGMVLGLLLARAGVDVVVLEKHADFLRDFRGDTIHPSTLDVLADIGLLDRFLALPHQQVQTLTGYVEDEPFVIADFRRLKLARPYIALLPQWDFLDFLAEEAARLPTFRLMRRAEVKGLTRRDGKVTGVVAETPEGSLEVAADLVVGADGRRSTVRSAAGFEIERIGAPMDIMWFRLPRKETDGSATGGRFSVAGLLVTIYRGDYWQAALVIPKGGADAVRAQGLAAFKERVARLAPFAADGRLDAIGDWDQVSVLSVAVDRLKRWHAPGVLCIGDAAHAMSPVGGVGINLAIQDAVATGNLLAARLRNGAVSDEDLARVQERRMFPTRVTQAIQLAVQNRVISPTLSARERLSPPLALRLMRRFPALTAIPARLVGVGIRPERVTAAAIATPS</sequence>
<keyword evidence="1" id="KW-0560">Oxidoreductase</keyword>
<evidence type="ECO:0000256" key="1">
    <source>
        <dbReference type="ARBA" id="ARBA00023002"/>
    </source>
</evidence>
<dbReference type="PANTHER" id="PTHR43476:SF5">
    <property type="entry name" value="FAD-DEPENDENT MONOOXYGENASE"/>
    <property type="match status" value="1"/>
</dbReference>